<dbReference type="GO" id="GO:0016616">
    <property type="term" value="F:oxidoreductase activity, acting on the CH-OH group of donors, NAD or NADP as acceptor"/>
    <property type="evidence" value="ECO:0007669"/>
    <property type="project" value="TreeGrafter"/>
</dbReference>
<keyword evidence="2" id="KW-0560">Oxidoreductase</keyword>
<dbReference type="PRINTS" id="PR00080">
    <property type="entry name" value="SDRFAMILY"/>
</dbReference>
<evidence type="ECO:0000313" key="5">
    <source>
        <dbReference type="Proteomes" id="UP000031549"/>
    </source>
</evidence>
<dbReference type="SUPFAM" id="SSF51735">
    <property type="entry name" value="NAD(P)-binding Rossmann-fold domains"/>
    <property type="match status" value="1"/>
</dbReference>
<evidence type="ECO:0000313" key="4">
    <source>
        <dbReference type="EMBL" id="NEU74159.1"/>
    </source>
</evidence>
<dbReference type="Gene3D" id="3.40.50.720">
    <property type="entry name" value="NAD(P)-binding Rossmann-like Domain"/>
    <property type="match status" value="1"/>
</dbReference>
<gene>
    <name evidence="4" type="ORF">PI95_016730</name>
</gene>
<dbReference type="GO" id="GO:0006633">
    <property type="term" value="P:fatty acid biosynthetic process"/>
    <property type="evidence" value="ECO:0007669"/>
    <property type="project" value="TreeGrafter"/>
</dbReference>
<feature type="domain" description="Ketoreductase" evidence="3">
    <location>
        <begin position="2"/>
        <end position="182"/>
    </location>
</feature>
<sequence>MRVVIITGGSSGIGRGIAEAFVKEDAQVVIIGRNKEKLKSTAQAIGLNCVWQQADVSKRNEVTEVVNFVVQQYGNIDVLINAAGFPRWLTTSTPLDEAEQLWDEVINTNLKGTFLMAMAVAPHLTKPGGRIINISTNAAFTGGNRPGYLGYASAKAGVHGLTYALARELSPQGITVNAVAPGYIENTAITNEWSEEIVQSIVNQTPVGRSGNVGDVVAAVLFLSSQKASFITGEVLNVNGGLLFGR</sequence>
<comment type="caution">
    <text evidence="4">The sequence shown here is derived from an EMBL/GenBank/DDBJ whole genome shotgun (WGS) entry which is preliminary data.</text>
</comment>
<accession>A0A846HBM5</accession>
<dbReference type="Pfam" id="PF13561">
    <property type="entry name" value="adh_short_C2"/>
    <property type="match status" value="1"/>
</dbReference>
<evidence type="ECO:0000256" key="1">
    <source>
        <dbReference type="ARBA" id="ARBA00006484"/>
    </source>
</evidence>
<dbReference type="InterPro" id="IPR002347">
    <property type="entry name" value="SDR_fam"/>
</dbReference>
<keyword evidence="5" id="KW-1185">Reference proteome</keyword>
<dbReference type="InterPro" id="IPR020904">
    <property type="entry name" value="Sc_DH/Rdtase_CS"/>
</dbReference>
<evidence type="ECO:0000256" key="2">
    <source>
        <dbReference type="ARBA" id="ARBA00023002"/>
    </source>
</evidence>
<reference evidence="4 5" key="1">
    <citation type="journal article" date="2015" name="Genome Announc.">
        <title>Draft Genome Sequence of Cyanobacterium Hassallia byssoidea Strain VB512170, Isolated from Monuments in India.</title>
        <authorList>
            <person name="Singh D."/>
            <person name="Chandrababunaidu M.M."/>
            <person name="Panda A."/>
            <person name="Sen D."/>
            <person name="Bhattacharyya S."/>
            <person name="Adhikary S.P."/>
            <person name="Tripathy S."/>
        </authorList>
    </citation>
    <scope>NUCLEOTIDE SEQUENCE [LARGE SCALE GENOMIC DNA]</scope>
    <source>
        <strain evidence="4 5">VB512170</strain>
    </source>
</reference>
<dbReference type="InterPro" id="IPR036291">
    <property type="entry name" value="NAD(P)-bd_dom_sf"/>
</dbReference>
<dbReference type="Proteomes" id="UP000031549">
    <property type="component" value="Unassembled WGS sequence"/>
</dbReference>
<dbReference type="RefSeq" id="WP_039752475.1">
    <property type="nucleotide sequence ID" value="NZ_JTCM02000035.1"/>
</dbReference>
<dbReference type="FunFam" id="3.40.50.720:FF:000084">
    <property type="entry name" value="Short-chain dehydrogenase reductase"/>
    <property type="match status" value="1"/>
</dbReference>
<dbReference type="PANTHER" id="PTHR42760:SF133">
    <property type="entry name" value="3-OXOACYL-[ACYL-CARRIER-PROTEIN] REDUCTASE"/>
    <property type="match status" value="1"/>
</dbReference>
<dbReference type="GO" id="GO:0048038">
    <property type="term" value="F:quinone binding"/>
    <property type="evidence" value="ECO:0007669"/>
    <property type="project" value="TreeGrafter"/>
</dbReference>
<dbReference type="SMART" id="SM00822">
    <property type="entry name" value="PKS_KR"/>
    <property type="match status" value="1"/>
</dbReference>
<dbReference type="EMBL" id="JTCM02000035">
    <property type="protein sequence ID" value="NEU74159.1"/>
    <property type="molecule type" value="Genomic_DNA"/>
</dbReference>
<dbReference type="PRINTS" id="PR00081">
    <property type="entry name" value="GDHRDH"/>
</dbReference>
<comment type="similarity">
    <text evidence="1">Belongs to the short-chain dehydrogenases/reductases (SDR) family.</text>
</comment>
<dbReference type="AlphaFoldDB" id="A0A846HBM5"/>
<dbReference type="InterPro" id="IPR057326">
    <property type="entry name" value="KR_dom"/>
</dbReference>
<proteinExistence type="inferred from homology"/>
<evidence type="ECO:0000259" key="3">
    <source>
        <dbReference type="SMART" id="SM00822"/>
    </source>
</evidence>
<name>A0A846HBM5_9CYAN</name>
<organism evidence="4 5">
    <name type="scientific">Hassallia byssoidea VB512170</name>
    <dbReference type="NCBI Taxonomy" id="1304833"/>
    <lineage>
        <taxon>Bacteria</taxon>
        <taxon>Bacillati</taxon>
        <taxon>Cyanobacteriota</taxon>
        <taxon>Cyanophyceae</taxon>
        <taxon>Nostocales</taxon>
        <taxon>Tolypothrichaceae</taxon>
        <taxon>Hassallia</taxon>
    </lineage>
</organism>
<protein>
    <submittedName>
        <fullName evidence="4">SDR family oxidoreductase</fullName>
    </submittedName>
</protein>
<dbReference type="PROSITE" id="PS00061">
    <property type="entry name" value="ADH_SHORT"/>
    <property type="match status" value="1"/>
</dbReference>
<dbReference type="PANTHER" id="PTHR42760">
    <property type="entry name" value="SHORT-CHAIN DEHYDROGENASES/REDUCTASES FAMILY MEMBER"/>
    <property type="match status" value="1"/>
</dbReference>